<dbReference type="InterPro" id="IPR020396">
    <property type="entry name" value="NADH_UbQ_OxRdtase_CS"/>
</dbReference>
<gene>
    <name evidence="10" type="primary">nad9</name>
</gene>
<feature type="domain" description="NADH:ubiquinone oxidoreductase 30kDa subunit" evidence="9">
    <location>
        <begin position="29"/>
        <end position="150"/>
    </location>
</feature>
<dbReference type="Gene3D" id="3.30.460.80">
    <property type="entry name" value="NADH:ubiquinone oxidoreductase, 30kDa subunit"/>
    <property type="match status" value="1"/>
</dbReference>
<dbReference type="Pfam" id="PF00329">
    <property type="entry name" value="Complex1_30kDa"/>
    <property type="match status" value="1"/>
</dbReference>
<comment type="subcellular location">
    <subcellularLocation>
        <location evidence="1">Mitochondrion</location>
    </subcellularLocation>
</comment>
<dbReference type="GO" id="GO:0008137">
    <property type="term" value="F:NADH dehydrogenase (ubiquinone) activity"/>
    <property type="evidence" value="ECO:0007669"/>
    <property type="project" value="UniProtKB-EC"/>
</dbReference>
<evidence type="ECO:0000313" key="10">
    <source>
        <dbReference type="EMBL" id="BCT02605.1"/>
    </source>
</evidence>
<organism evidence="10">
    <name type="scientific">Medakamo hakoo</name>
    <dbReference type="NCBI Taxonomy" id="3113649"/>
    <lineage>
        <taxon>Eukaryota</taxon>
        <taxon>Viridiplantae</taxon>
        <taxon>Chlorophyta</taxon>
        <taxon>core chlorophytes</taxon>
        <taxon>Trebouxiophyceae</taxon>
        <taxon>Trebouxiophyceae incertae sedis</taxon>
        <taxon>Coccomyxaceae</taxon>
        <taxon>Medakamo</taxon>
    </lineage>
</organism>
<proteinExistence type="inferred from homology"/>
<keyword evidence="6" id="KW-0830">Ubiquinone</keyword>
<dbReference type="PROSITE" id="PS00542">
    <property type="entry name" value="COMPLEX1_30K"/>
    <property type="match status" value="1"/>
</dbReference>
<reference evidence="10" key="1">
    <citation type="submission" date="2021-02" db="EMBL/GenBank/DDBJ databases">
        <title>Organelle genome of a novel green alga in the class Trebouxiophyceae.</title>
        <authorList>
            <person name="Takusagawa M."/>
            <person name="Misumi O."/>
            <person name="Inui T.I."/>
            <person name="Kato S."/>
            <person name="Matsunaga S."/>
            <person name="Kuroiwa H."/>
            <person name="Kuroiwa T."/>
        </authorList>
    </citation>
    <scope>NUCLEOTIDE SEQUENCE</scope>
    <source>
        <strain evidence="10">311 I</strain>
    </source>
</reference>
<keyword evidence="10" id="KW-0496">Mitochondrion</keyword>
<sequence>MLENFAKSIIKTVPQWVKSCEIVHNEIMITVHPEFIVPMCYFLRQNMLTRCAQLLDVTAVDYPDRDKRFTVVYNLLSIDWNARIRLKTEVDELTPIESVTSVYASAGWWEREVWDLFGIFFTNHPDLRRILTDYGFQGHPLRKDFPLTGYTEVRYDATEKRVISEPLELSQEFRSFDFASPWESLDKSTK</sequence>
<evidence type="ECO:0000256" key="6">
    <source>
        <dbReference type="ARBA" id="ARBA00023075"/>
    </source>
</evidence>
<comment type="catalytic activity">
    <reaction evidence="7">
        <text>a ubiquinone + NADH + 5 H(+)(in) = a ubiquinol + NAD(+) + 4 H(+)(out)</text>
        <dbReference type="Rhea" id="RHEA:29091"/>
        <dbReference type="Rhea" id="RHEA-COMP:9565"/>
        <dbReference type="Rhea" id="RHEA-COMP:9566"/>
        <dbReference type="ChEBI" id="CHEBI:15378"/>
        <dbReference type="ChEBI" id="CHEBI:16389"/>
        <dbReference type="ChEBI" id="CHEBI:17976"/>
        <dbReference type="ChEBI" id="CHEBI:57540"/>
        <dbReference type="ChEBI" id="CHEBI:57945"/>
        <dbReference type="EC" id="7.1.1.2"/>
    </reaction>
</comment>
<name>A0A8D5TEF0_9CHLO</name>
<keyword evidence="3 8" id="KW-0813">Transport</keyword>
<dbReference type="PANTHER" id="PTHR10884:SF14">
    <property type="entry name" value="NADH DEHYDROGENASE [UBIQUINONE] IRON-SULFUR PROTEIN 3, MITOCHONDRIAL"/>
    <property type="match status" value="1"/>
</dbReference>
<dbReference type="GO" id="GO:0005739">
    <property type="term" value="C:mitochondrion"/>
    <property type="evidence" value="ECO:0007669"/>
    <property type="project" value="UniProtKB-SubCell"/>
</dbReference>
<keyword evidence="4 8" id="KW-1278">Translocase</keyword>
<dbReference type="PANTHER" id="PTHR10884">
    <property type="entry name" value="NADH DEHYDROGENASE UBIQUINONE IRON-SULFUR PROTEIN 3"/>
    <property type="match status" value="1"/>
</dbReference>
<dbReference type="AlphaFoldDB" id="A0A8D5TEF0"/>
<dbReference type="InterPro" id="IPR001268">
    <property type="entry name" value="NADH_UbQ_OxRdtase_30kDa_su"/>
</dbReference>
<evidence type="ECO:0000256" key="4">
    <source>
        <dbReference type="ARBA" id="ARBA00022967"/>
    </source>
</evidence>
<keyword evidence="5 8" id="KW-0520">NAD</keyword>
<evidence type="ECO:0000256" key="5">
    <source>
        <dbReference type="ARBA" id="ARBA00023027"/>
    </source>
</evidence>
<protein>
    <submittedName>
        <fullName evidence="10">NADH dehydrogenase subunit 9</fullName>
    </submittedName>
</protein>
<dbReference type="InterPro" id="IPR037232">
    <property type="entry name" value="NADH_quin_OxRdtase_su_C/D-like"/>
</dbReference>
<evidence type="ECO:0000256" key="1">
    <source>
        <dbReference type="ARBA" id="ARBA00004173"/>
    </source>
</evidence>
<geneLocation type="mitochondrion" evidence="10"/>
<dbReference type="FunFam" id="3.30.460.80:FF:000002">
    <property type="entry name" value="NADH dehydrogenase iron-sulfur protein 3, mitochondrial"/>
    <property type="match status" value="1"/>
</dbReference>
<dbReference type="SUPFAM" id="SSF143243">
    <property type="entry name" value="Nqo5-like"/>
    <property type="match status" value="1"/>
</dbReference>
<evidence type="ECO:0000259" key="9">
    <source>
        <dbReference type="Pfam" id="PF00329"/>
    </source>
</evidence>
<dbReference type="NCBIfam" id="NF004733">
    <property type="entry name" value="PRK06074.1-5"/>
    <property type="match status" value="1"/>
</dbReference>
<accession>A0A8D5TEF0</accession>
<evidence type="ECO:0000256" key="8">
    <source>
        <dbReference type="RuleBase" id="RU003456"/>
    </source>
</evidence>
<dbReference type="GO" id="GO:0016651">
    <property type="term" value="F:oxidoreductase activity, acting on NAD(P)H"/>
    <property type="evidence" value="ECO:0007669"/>
    <property type="project" value="InterPro"/>
</dbReference>
<comment type="similarity">
    <text evidence="2 8">Belongs to the complex I 30 kDa subunit family.</text>
</comment>
<evidence type="ECO:0000256" key="2">
    <source>
        <dbReference type="ARBA" id="ARBA00007569"/>
    </source>
</evidence>
<dbReference type="HAMAP" id="MF_01357">
    <property type="entry name" value="NDH1_NuoC"/>
    <property type="match status" value="1"/>
</dbReference>
<evidence type="ECO:0000256" key="7">
    <source>
        <dbReference type="ARBA" id="ARBA00049551"/>
    </source>
</evidence>
<dbReference type="GO" id="GO:0016020">
    <property type="term" value="C:membrane"/>
    <property type="evidence" value="ECO:0007669"/>
    <property type="project" value="UniProtKB-ARBA"/>
</dbReference>
<dbReference type="NCBIfam" id="TIGR01961">
    <property type="entry name" value="NuoC_fam"/>
    <property type="match status" value="1"/>
</dbReference>
<dbReference type="InterPro" id="IPR010218">
    <property type="entry name" value="NADH_DH_suC"/>
</dbReference>
<evidence type="ECO:0000256" key="3">
    <source>
        <dbReference type="ARBA" id="ARBA00022448"/>
    </source>
</evidence>
<dbReference type="EMBL" id="LC604817">
    <property type="protein sequence ID" value="BCT02605.1"/>
    <property type="molecule type" value="Genomic_DNA"/>
</dbReference>